<organism evidence="2 3">
    <name type="scientific">Rhinocladiella mackenziei CBS 650.93</name>
    <dbReference type="NCBI Taxonomy" id="1442369"/>
    <lineage>
        <taxon>Eukaryota</taxon>
        <taxon>Fungi</taxon>
        <taxon>Dikarya</taxon>
        <taxon>Ascomycota</taxon>
        <taxon>Pezizomycotina</taxon>
        <taxon>Eurotiomycetes</taxon>
        <taxon>Chaetothyriomycetidae</taxon>
        <taxon>Chaetothyriales</taxon>
        <taxon>Herpotrichiellaceae</taxon>
        <taxon>Rhinocladiella</taxon>
    </lineage>
</organism>
<dbReference type="RefSeq" id="XP_013267803.1">
    <property type="nucleotide sequence ID" value="XM_013412349.1"/>
</dbReference>
<feature type="compositionally biased region" description="Polar residues" evidence="1">
    <location>
        <begin position="1"/>
        <end position="14"/>
    </location>
</feature>
<dbReference type="GeneID" id="25297803"/>
<dbReference type="VEuPathDB" id="FungiDB:Z518_09732"/>
<keyword evidence="3" id="KW-1185">Reference proteome</keyword>
<gene>
    <name evidence="2" type="ORF">Z518_09732</name>
</gene>
<dbReference type="EMBL" id="KN847482">
    <property type="protein sequence ID" value="KIX00667.1"/>
    <property type="molecule type" value="Genomic_DNA"/>
</dbReference>
<dbReference type="Proteomes" id="UP000053617">
    <property type="component" value="Unassembled WGS sequence"/>
</dbReference>
<dbReference type="HOGENOM" id="CLU_2455973_0_0_1"/>
<dbReference type="AlphaFoldDB" id="A0A0D2FF71"/>
<evidence type="ECO:0000313" key="2">
    <source>
        <dbReference type="EMBL" id="KIX00667.1"/>
    </source>
</evidence>
<evidence type="ECO:0000256" key="1">
    <source>
        <dbReference type="SAM" id="MobiDB-lite"/>
    </source>
</evidence>
<sequence length="89" mass="9750">MDSEETAGTRNVWSPYQAPSHPEKPPPTSCKPIRIRHPVYEDDCNSLLMLWPLDSGGVHYGTVRIACAFLADNAWDGYLSVDKGGVASC</sequence>
<name>A0A0D2FF71_9EURO</name>
<protein>
    <submittedName>
        <fullName evidence="2">Uncharacterized protein</fullName>
    </submittedName>
</protein>
<accession>A0A0D2FF71</accession>
<reference evidence="2 3" key="1">
    <citation type="submission" date="2015-01" db="EMBL/GenBank/DDBJ databases">
        <title>The Genome Sequence of Rhinocladiella mackenzie CBS 650.93.</title>
        <authorList>
            <consortium name="The Broad Institute Genomics Platform"/>
            <person name="Cuomo C."/>
            <person name="de Hoog S."/>
            <person name="Gorbushina A."/>
            <person name="Stielow B."/>
            <person name="Teixiera M."/>
            <person name="Abouelleil A."/>
            <person name="Chapman S.B."/>
            <person name="Priest M."/>
            <person name="Young S.K."/>
            <person name="Wortman J."/>
            <person name="Nusbaum C."/>
            <person name="Birren B."/>
        </authorList>
    </citation>
    <scope>NUCLEOTIDE SEQUENCE [LARGE SCALE GENOMIC DNA]</scope>
    <source>
        <strain evidence="2 3">CBS 650.93</strain>
    </source>
</reference>
<evidence type="ECO:0000313" key="3">
    <source>
        <dbReference type="Proteomes" id="UP000053617"/>
    </source>
</evidence>
<proteinExistence type="predicted"/>
<feature type="region of interest" description="Disordered" evidence="1">
    <location>
        <begin position="1"/>
        <end position="31"/>
    </location>
</feature>
<dbReference type="OrthoDB" id="4136782at2759"/>